<dbReference type="GeneID" id="105058515"/>
<gene>
    <name evidence="3 4 5" type="primary">LOC105058515</name>
</gene>
<evidence type="ECO:0000313" key="3">
    <source>
        <dbReference type="RefSeq" id="XP_010939775.1"/>
    </source>
</evidence>
<dbReference type="InterPro" id="IPR036869">
    <property type="entry name" value="J_dom_sf"/>
</dbReference>
<dbReference type="PANTHER" id="PTHR45286">
    <property type="entry name" value="CHAPERONE DNAJ-DOMAIN SUPERFAMILY PROTEIN"/>
    <property type="match status" value="1"/>
</dbReference>
<evidence type="ECO:0000313" key="2">
    <source>
        <dbReference type="Proteomes" id="UP000504607"/>
    </source>
</evidence>
<feature type="domain" description="J" evidence="1">
    <location>
        <begin position="52"/>
        <end position="119"/>
    </location>
</feature>
<dbReference type="RefSeq" id="XP_010939781.1">
    <property type="nucleotide sequence ID" value="XM_010941479.3"/>
</dbReference>
<keyword evidence="2" id="KW-1185">Reference proteome</keyword>
<organism evidence="4">
    <name type="scientific">Elaeis guineensis var. tenera</name>
    <name type="common">Oil palm</name>
    <dbReference type="NCBI Taxonomy" id="51953"/>
    <lineage>
        <taxon>Eukaryota</taxon>
        <taxon>Viridiplantae</taxon>
        <taxon>Streptophyta</taxon>
        <taxon>Embryophyta</taxon>
        <taxon>Tracheophyta</taxon>
        <taxon>Spermatophyta</taxon>
        <taxon>Magnoliopsida</taxon>
        <taxon>Liliopsida</taxon>
        <taxon>Arecaceae</taxon>
        <taxon>Arecoideae</taxon>
        <taxon>Cocoseae</taxon>
        <taxon>Elaeidinae</taxon>
        <taxon>Elaeis</taxon>
    </lineage>
</organism>
<evidence type="ECO:0000259" key="1">
    <source>
        <dbReference type="PROSITE" id="PS50076"/>
    </source>
</evidence>
<evidence type="ECO:0000313" key="4">
    <source>
        <dbReference type="RefSeq" id="XP_010939781.1"/>
    </source>
</evidence>
<dbReference type="SMART" id="SM00271">
    <property type="entry name" value="DnaJ"/>
    <property type="match status" value="1"/>
</dbReference>
<dbReference type="PRINTS" id="PR00625">
    <property type="entry name" value="JDOMAIN"/>
</dbReference>
<dbReference type="GO" id="GO:0005783">
    <property type="term" value="C:endoplasmic reticulum"/>
    <property type="evidence" value="ECO:0007669"/>
    <property type="project" value="UniProtKB-ARBA"/>
</dbReference>
<accession>A0A6I9SAB0</accession>
<sequence>MVLRARELQRLQVLLPEAFGSLSRGGGNAKAGGGRRLLSAGNTAGEEFAGKSAYEVLGVSETSSFAEIKASFRRLAKETHPDVSPSPDDSAASQRFLQILAAYEILSDSKRRSHYDSYLFSQKTIPHKDHGLGSAVYAYNSPVILTKQNNVVEWLRWYRLTIDDILMQKKVVTRSGYFGKLESELYSAIRTAYYGPIIESMDLLPDCFEAEERSAYETSELLHLVSGRDLFGIVNIVDKIPRLSHISHVKLNPFDSVASGLCQYVTHTSMEKGCDSLRSVNIHEEDVKQDSNFQSDVYKDLELHIYGRAVAFANRSPKCKCIGTQTIDSEDHIHVFLTSDEAQDAVSSGSAESKILLGTITGLGTSAEEGSCSVYDGSGTKTHVIMKHRTLLVKHMHWFRVGGEVSSCECRCSRACLPPSKYWLFEPRCSMHDIGGWYVETFGRDKKGRTVPSQRQWDVMTDHPEKRLHPAMYLLALAYRTLDLEDAKRRKQSFMDFVEPKFYSILHWCKKLL</sequence>
<dbReference type="RefSeq" id="XP_010939787.1">
    <property type="nucleotide sequence ID" value="XM_010941485.3"/>
</dbReference>
<dbReference type="KEGG" id="egu:105058515"/>
<reference evidence="4 5" key="1">
    <citation type="submission" date="2022-04" db="UniProtKB">
        <authorList>
            <consortium name="RefSeq"/>
        </authorList>
    </citation>
    <scope>IDENTIFICATION</scope>
</reference>
<proteinExistence type="predicted"/>
<dbReference type="AlphaFoldDB" id="A0A6I9SAB0"/>
<dbReference type="CDD" id="cd06257">
    <property type="entry name" value="DnaJ"/>
    <property type="match status" value="1"/>
</dbReference>
<dbReference type="Gene3D" id="1.10.287.110">
    <property type="entry name" value="DnaJ domain"/>
    <property type="match status" value="1"/>
</dbReference>
<dbReference type="RefSeq" id="XP_010939775.1">
    <property type="nucleotide sequence ID" value="XM_010941473.3"/>
</dbReference>
<dbReference type="Proteomes" id="UP000504607">
    <property type="component" value="Chromosome 1"/>
</dbReference>
<dbReference type="OrthoDB" id="445556at2759"/>
<protein>
    <submittedName>
        <fullName evidence="3 4">Uncharacterized protein LOC105058515 isoform X1</fullName>
    </submittedName>
</protein>
<dbReference type="InterPro" id="IPR001623">
    <property type="entry name" value="DnaJ_domain"/>
</dbReference>
<dbReference type="Pfam" id="PF00226">
    <property type="entry name" value="DnaJ"/>
    <property type="match status" value="1"/>
</dbReference>
<dbReference type="SUPFAM" id="SSF46565">
    <property type="entry name" value="Chaperone J-domain"/>
    <property type="match status" value="1"/>
</dbReference>
<name>A0A6I9SAB0_ELAGV</name>
<evidence type="ECO:0000313" key="5">
    <source>
        <dbReference type="RefSeq" id="XP_010939787.1"/>
    </source>
</evidence>
<dbReference type="PROSITE" id="PS50076">
    <property type="entry name" value="DNAJ_2"/>
    <property type="match status" value="1"/>
</dbReference>
<dbReference type="PANTHER" id="PTHR45286:SF1">
    <property type="entry name" value="CHAPERONE DNAJ-DOMAIN SUPERFAMILY PROTEIN"/>
    <property type="match status" value="1"/>
</dbReference>